<dbReference type="EMBL" id="CAJVQB010031238">
    <property type="protein sequence ID" value="CAG8816619.1"/>
    <property type="molecule type" value="Genomic_DNA"/>
</dbReference>
<evidence type="ECO:0000313" key="2">
    <source>
        <dbReference type="Proteomes" id="UP000789901"/>
    </source>
</evidence>
<protein>
    <submittedName>
        <fullName evidence="1">10462_t:CDS:1</fullName>
    </submittedName>
</protein>
<organism evidence="1 2">
    <name type="scientific">Gigaspora margarita</name>
    <dbReference type="NCBI Taxonomy" id="4874"/>
    <lineage>
        <taxon>Eukaryota</taxon>
        <taxon>Fungi</taxon>
        <taxon>Fungi incertae sedis</taxon>
        <taxon>Mucoromycota</taxon>
        <taxon>Glomeromycotina</taxon>
        <taxon>Glomeromycetes</taxon>
        <taxon>Diversisporales</taxon>
        <taxon>Gigasporaceae</taxon>
        <taxon>Gigaspora</taxon>
    </lineage>
</organism>
<reference evidence="1 2" key="1">
    <citation type="submission" date="2021-06" db="EMBL/GenBank/DDBJ databases">
        <authorList>
            <person name="Kallberg Y."/>
            <person name="Tangrot J."/>
            <person name="Rosling A."/>
        </authorList>
    </citation>
    <scope>NUCLEOTIDE SEQUENCE [LARGE SCALE GENOMIC DNA]</scope>
    <source>
        <strain evidence="1 2">120-4 pot B 10/14</strain>
    </source>
</reference>
<comment type="caution">
    <text evidence="1">The sequence shown here is derived from an EMBL/GenBank/DDBJ whole genome shotgun (WGS) entry which is preliminary data.</text>
</comment>
<dbReference type="Proteomes" id="UP000789901">
    <property type="component" value="Unassembled WGS sequence"/>
</dbReference>
<keyword evidence="2" id="KW-1185">Reference proteome</keyword>
<name>A0ABN7W5H4_GIGMA</name>
<sequence length="158" mass="17807">MACSTYLVNSKSQNKANQVVNAEASNFDMVNIEVGTSYTVNIEFGTSYVINAKVGISYVINAKVGTSYMVTSETNRNTAIVNAEGNVYKTDINMSTDYENVTDKNAILEVFNEVGYTFQTWDDMDSFFRAYGQHFGFSVIKKRTKQHNDRIIKHRSFG</sequence>
<evidence type="ECO:0000313" key="1">
    <source>
        <dbReference type="EMBL" id="CAG8816619.1"/>
    </source>
</evidence>
<gene>
    <name evidence="1" type="ORF">GMARGA_LOCUS26597</name>
</gene>
<accession>A0ABN7W5H4</accession>
<proteinExistence type="predicted"/>